<evidence type="ECO:0000256" key="1">
    <source>
        <dbReference type="SAM" id="SignalP"/>
    </source>
</evidence>
<dbReference type="AlphaFoldDB" id="A0A2I0UVN0"/>
<accession>A0A2I0UVN0</accession>
<dbReference type="Proteomes" id="UP000234956">
    <property type="component" value="Unassembled WGS sequence"/>
</dbReference>
<protein>
    <recommendedName>
        <fullName evidence="4">ABC transporter substrate-binding protein</fullName>
    </recommendedName>
</protein>
<sequence length="350" mass="38288">MKKWPIVSLLIVCLTVVLTACGNTEKAKQAQEPEKSVQATTEQPSVSKVEKMTIQAPAGISIAAPLYKMIDDKSLLEGAEDVEFLTWNTPDELRARISGGQVQVSAVPTYVGANLYNKGVDIQLVNTLIWGILYFIGPEGEAISWEDLKGKTVHVPFKGDMPALVFQYLLQKNGLDIEKDLTVEYTATPQEVVQLLAAGKAQYAVLPEHTASLVIAKAKKEGIALQKSMSLQEEWAAATGKAPRIPQAGLVVDKALIQEHPETVALLQAKIEESIQFLKDNPEAAGELLASYQEGLDPTFIAGLLPYLNIEFVTAQEAKEELEFFFEQLASLSPDIIGGQLPDDDFYYEP</sequence>
<dbReference type="SUPFAM" id="SSF53850">
    <property type="entry name" value="Periplasmic binding protein-like II"/>
    <property type="match status" value="1"/>
</dbReference>
<evidence type="ECO:0000313" key="2">
    <source>
        <dbReference type="EMBL" id="PKU50130.1"/>
    </source>
</evidence>
<evidence type="ECO:0000313" key="3">
    <source>
        <dbReference type="Proteomes" id="UP000234956"/>
    </source>
</evidence>
<dbReference type="Gene3D" id="3.40.190.10">
    <property type="entry name" value="Periplasmic binding protein-like II"/>
    <property type="match status" value="2"/>
</dbReference>
<organism evidence="2 3">
    <name type="scientific">Lysinibacillus fusiformis</name>
    <dbReference type="NCBI Taxonomy" id="28031"/>
    <lineage>
        <taxon>Bacteria</taxon>
        <taxon>Bacillati</taxon>
        <taxon>Bacillota</taxon>
        <taxon>Bacilli</taxon>
        <taxon>Bacillales</taxon>
        <taxon>Bacillaceae</taxon>
        <taxon>Lysinibacillus</taxon>
    </lineage>
</organism>
<feature type="signal peptide" evidence="1">
    <location>
        <begin position="1"/>
        <end position="22"/>
    </location>
</feature>
<dbReference type="PANTHER" id="PTHR30024">
    <property type="entry name" value="ALIPHATIC SULFONATES-BINDING PROTEIN-RELATED"/>
    <property type="match status" value="1"/>
</dbReference>
<dbReference type="PIRSF" id="PIRSF027386">
    <property type="entry name" value="UCP027386_ABC_sbc_TM0202"/>
    <property type="match status" value="1"/>
</dbReference>
<dbReference type="EMBL" id="PDFK01000009">
    <property type="protein sequence ID" value="PKU50130.1"/>
    <property type="molecule type" value="Genomic_DNA"/>
</dbReference>
<gene>
    <name evidence="2" type="ORF">CRI88_20055</name>
</gene>
<keyword evidence="1" id="KW-0732">Signal</keyword>
<dbReference type="InterPro" id="IPR027024">
    <property type="entry name" value="UCP027386_ABC_sbc_TM0202"/>
</dbReference>
<feature type="chain" id="PRO_5039669587" description="ABC transporter substrate-binding protein" evidence="1">
    <location>
        <begin position="23"/>
        <end position="350"/>
    </location>
</feature>
<name>A0A2I0UVN0_9BACI</name>
<proteinExistence type="predicted"/>
<evidence type="ECO:0008006" key="4">
    <source>
        <dbReference type="Google" id="ProtNLM"/>
    </source>
</evidence>
<comment type="caution">
    <text evidence="2">The sequence shown here is derived from an EMBL/GenBank/DDBJ whole genome shotgun (WGS) entry which is preliminary data.</text>
</comment>
<reference evidence="2 3" key="1">
    <citation type="submission" date="2017-10" db="EMBL/GenBank/DDBJ databases">
        <title>Draft genome of Lysinibacillus fusiformis strain Juneja, a laboratory-derived pathogen of Drosophila melanogaster.</title>
        <authorList>
            <person name="Smith B.R."/>
            <person name="Unckless R.L."/>
        </authorList>
    </citation>
    <scope>NUCLEOTIDE SEQUENCE [LARGE SCALE GENOMIC DNA]</scope>
    <source>
        <strain evidence="2 3">Juneja</strain>
    </source>
</reference>
<dbReference type="RefSeq" id="WP_101966973.1">
    <property type="nucleotide sequence ID" value="NZ_PDFK01000009.1"/>
</dbReference>
<dbReference type="PROSITE" id="PS51257">
    <property type="entry name" value="PROKAR_LIPOPROTEIN"/>
    <property type="match status" value="1"/>
</dbReference>
<dbReference type="PANTHER" id="PTHR30024:SF46">
    <property type="entry name" value="ABC TRANSPORTER, SUBSTRATE-BINDING LIPOPROTEIN"/>
    <property type="match status" value="1"/>
</dbReference>
<dbReference type="Pfam" id="PF12974">
    <property type="entry name" value="Phosphonate-bd"/>
    <property type="match status" value="1"/>
</dbReference>